<dbReference type="GO" id="GO:0005524">
    <property type="term" value="F:ATP binding"/>
    <property type="evidence" value="ECO:0007669"/>
    <property type="project" value="UniProtKB-KW"/>
</dbReference>
<feature type="domain" description="ABC transporter" evidence="9">
    <location>
        <begin position="34"/>
        <end position="273"/>
    </location>
</feature>
<comment type="subcellular location">
    <subcellularLocation>
        <location evidence="1">Membrane</location>
        <topology evidence="1">Multi-pass membrane protein</topology>
    </subcellularLocation>
</comment>
<dbReference type="InterPro" id="IPR003439">
    <property type="entry name" value="ABC_transporter-like_ATP-bd"/>
</dbReference>
<feature type="transmembrane region" description="Helical" evidence="8">
    <location>
        <begin position="495"/>
        <end position="520"/>
    </location>
</feature>
<dbReference type="Proteomes" id="UP000826616">
    <property type="component" value="Chromosome"/>
</dbReference>
<dbReference type="PROSITE" id="PS50893">
    <property type="entry name" value="ABC_TRANSPORTER_2"/>
    <property type="match status" value="1"/>
</dbReference>
<keyword evidence="11" id="KW-1185">Reference proteome</keyword>
<dbReference type="InterPro" id="IPR027417">
    <property type="entry name" value="P-loop_NTPase"/>
</dbReference>
<dbReference type="PROSITE" id="PS00211">
    <property type="entry name" value="ABC_TRANSPORTER_1"/>
    <property type="match status" value="1"/>
</dbReference>
<feature type="transmembrane region" description="Helical" evidence="8">
    <location>
        <begin position="356"/>
        <end position="376"/>
    </location>
</feature>
<protein>
    <submittedName>
        <fullName evidence="10">ATP-binding cassette domain-containing protein</fullName>
    </submittedName>
</protein>
<evidence type="ECO:0000256" key="3">
    <source>
        <dbReference type="ARBA" id="ARBA00022692"/>
    </source>
</evidence>
<keyword evidence="3 8" id="KW-0812">Transmembrane</keyword>
<feature type="transmembrane region" description="Helical" evidence="8">
    <location>
        <begin position="419"/>
        <end position="436"/>
    </location>
</feature>
<dbReference type="GeneID" id="97141806"/>
<gene>
    <name evidence="10" type="ORF">K3F53_10540</name>
</gene>
<evidence type="ECO:0000256" key="2">
    <source>
        <dbReference type="ARBA" id="ARBA00022448"/>
    </source>
</evidence>
<dbReference type="SMART" id="SM00382">
    <property type="entry name" value="AAA"/>
    <property type="match status" value="1"/>
</dbReference>
<name>A0ABX8Y6V6_ANETH</name>
<evidence type="ECO:0000259" key="9">
    <source>
        <dbReference type="PROSITE" id="PS50893"/>
    </source>
</evidence>
<dbReference type="Pfam" id="PF00005">
    <property type="entry name" value="ABC_tran"/>
    <property type="match status" value="1"/>
</dbReference>
<dbReference type="InterPro" id="IPR017871">
    <property type="entry name" value="ABC_transporter-like_CS"/>
</dbReference>
<accession>A0ABX8Y6V6</accession>
<proteinExistence type="predicted"/>
<evidence type="ECO:0000313" key="11">
    <source>
        <dbReference type="Proteomes" id="UP000826616"/>
    </source>
</evidence>
<dbReference type="Pfam" id="PF01061">
    <property type="entry name" value="ABC2_membrane"/>
    <property type="match status" value="1"/>
</dbReference>
<keyword evidence="7 8" id="KW-0472">Membrane</keyword>
<reference evidence="10 11" key="1">
    <citation type="submission" date="2021-08" db="EMBL/GenBank/DDBJ databases">
        <title>Complete genome sequence of the strain Aneurinibacillus thermoaerophilus CCM 8960.</title>
        <authorList>
            <person name="Musilova J."/>
            <person name="Kourilova X."/>
            <person name="Pernicova I."/>
            <person name="Bezdicek M."/>
            <person name="Lengerova M."/>
            <person name="Obruca S."/>
            <person name="Sedlar K."/>
        </authorList>
    </citation>
    <scope>NUCLEOTIDE SEQUENCE [LARGE SCALE GENOMIC DNA]</scope>
    <source>
        <strain evidence="10 11">CCM 8960</strain>
    </source>
</reference>
<evidence type="ECO:0000256" key="5">
    <source>
        <dbReference type="ARBA" id="ARBA00022840"/>
    </source>
</evidence>
<feature type="transmembrane region" description="Helical" evidence="8">
    <location>
        <begin position="456"/>
        <end position="489"/>
    </location>
</feature>
<sequence length="625" mass="71048">MEGIHGWTARVSWDTASGQRMISEQSNFCPMPVLKAEHITFCTAQARQKKRKKLLDDITFTVYPGELVAVLGGSGAGKSTLLHALSGIVPATEGMVWIKGRNFYEEYEAFRSCIGYVPQHDIVHLDLTVEESLLYAARLRFHKDIPLFVMEQRVEEVLADLKMTKHRAMLVRNLSGGQRKRVSIGVELMTNPSLLLLDEITSGLDPGLEKNIMEVLCELKMKGTTIIMATHTTYNIHLYDKIVFLTQEGGLAFVGSPSEALTYFSVDSFVDIYQKMERENPPNGWAAAYKQSVFFEKDGHIHKNNQLFAAKSERDRRAVNVKAQDRRVKRVSSFIQQWRVLTERYVRLLTRDRRHLMILLLQAVFIPCLLVIAFYHSAPTFRYSEYRTQELKITQQIVRLGKVDEIQRKIQEEKNRRSFMSNAVALMVFTAIWLGTSNAAREIVKEQDIYRRERYVSVLVIPYLLSKITVLSIICAVQTFLLVSIVTYGLALPEFWLNFLAFFLLSLAGVMMGLVVSACVSTSDKAVSFVPILLVPQIILSGALVPLVHIKPDYIKGVFYLAVSKWGYELVGGTITNINSRSSLPEPLPALSGNFTLNWLIIIMFIFVLYGMAWIALLKKDRYTY</sequence>
<evidence type="ECO:0000256" key="1">
    <source>
        <dbReference type="ARBA" id="ARBA00004141"/>
    </source>
</evidence>
<keyword evidence="2" id="KW-0813">Transport</keyword>
<evidence type="ECO:0000256" key="6">
    <source>
        <dbReference type="ARBA" id="ARBA00022989"/>
    </source>
</evidence>
<dbReference type="PANTHER" id="PTHR48041">
    <property type="entry name" value="ABC TRANSPORTER G FAMILY MEMBER 28"/>
    <property type="match status" value="1"/>
</dbReference>
<feature type="transmembrane region" description="Helical" evidence="8">
    <location>
        <begin position="597"/>
        <end position="618"/>
    </location>
</feature>
<evidence type="ECO:0000256" key="4">
    <source>
        <dbReference type="ARBA" id="ARBA00022741"/>
    </source>
</evidence>
<dbReference type="InterPro" id="IPR050352">
    <property type="entry name" value="ABCG_transporters"/>
</dbReference>
<dbReference type="EMBL" id="CP080764">
    <property type="protein sequence ID" value="QYY41386.1"/>
    <property type="molecule type" value="Genomic_DNA"/>
</dbReference>
<dbReference type="InterPro" id="IPR003593">
    <property type="entry name" value="AAA+_ATPase"/>
</dbReference>
<keyword evidence="4" id="KW-0547">Nucleotide-binding</keyword>
<evidence type="ECO:0000313" key="10">
    <source>
        <dbReference type="EMBL" id="QYY41386.1"/>
    </source>
</evidence>
<feature type="transmembrane region" description="Helical" evidence="8">
    <location>
        <begin position="527"/>
        <end position="550"/>
    </location>
</feature>
<organism evidence="10 11">
    <name type="scientific">Aneurinibacillus thermoaerophilus</name>
    <dbReference type="NCBI Taxonomy" id="143495"/>
    <lineage>
        <taxon>Bacteria</taxon>
        <taxon>Bacillati</taxon>
        <taxon>Bacillota</taxon>
        <taxon>Bacilli</taxon>
        <taxon>Bacillales</taxon>
        <taxon>Paenibacillaceae</taxon>
        <taxon>Aneurinibacillus group</taxon>
        <taxon>Aneurinibacillus</taxon>
    </lineage>
</organism>
<dbReference type="RefSeq" id="WP_057898591.1">
    <property type="nucleotide sequence ID" value="NZ_CP080764.1"/>
</dbReference>
<dbReference type="PANTHER" id="PTHR48041:SF139">
    <property type="entry name" value="PROTEIN SCARLET"/>
    <property type="match status" value="1"/>
</dbReference>
<dbReference type="SUPFAM" id="SSF52540">
    <property type="entry name" value="P-loop containing nucleoside triphosphate hydrolases"/>
    <property type="match status" value="1"/>
</dbReference>
<dbReference type="InterPro" id="IPR013525">
    <property type="entry name" value="ABC2_TM"/>
</dbReference>
<evidence type="ECO:0000256" key="8">
    <source>
        <dbReference type="SAM" id="Phobius"/>
    </source>
</evidence>
<evidence type="ECO:0000256" key="7">
    <source>
        <dbReference type="ARBA" id="ARBA00023136"/>
    </source>
</evidence>
<dbReference type="Gene3D" id="3.40.50.300">
    <property type="entry name" value="P-loop containing nucleotide triphosphate hydrolases"/>
    <property type="match status" value="1"/>
</dbReference>
<keyword evidence="6 8" id="KW-1133">Transmembrane helix</keyword>
<keyword evidence="5 10" id="KW-0067">ATP-binding</keyword>